<name>A0A931GI76_9ACTN</name>
<gene>
    <name evidence="1" type="ORF">IW256_001820</name>
</gene>
<reference evidence="1" key="1">
    <citation type="submission" date="2020-11" db="EMBL/GenBank/DDBJ databases">
        <title>Sequencing the genomes of 1000 actinobacteria strains.</title>
        <authorList>
            <person name="Klenk H.-P."/>
        </authorList>
    </citation>
    <scope>NUCLEOTIDE SEQUENCE</scope>
    <source>
        <strain evidence="1">DSM 43175</strain>
    </source>
</reference>
<evidence type="ECO:0000313" key="1">
    <source>
        <dbReference type="EMBL" id="MBG6087707.1"/>
    </source>
</evidence>
<keyword evidence="2" id="KW-1185">Reference proteome</keyword>
<dbReference type="AlphaFoldDB" id="A0A931GI76"/>
<dbReference type="PANTHER" id="PTHR34613">
    <property type="entry name" value="SLL0800 PROTEIN"/>
    <property type="match status" value="1"/>
</dbReference>
<dbReference type="Proteomes" id="UP000614047">
    <property type="component" value="Unassembled WGS sequence"/>
</dbReference>
<dbReference type="PANTHER" id="PTHR34613:SF1">
    <property type="entry name" value="SLL6017 PROTEIN"/>
    <property type="match status" value="1"/>
</dbReference>
<proteinExistence type="predicted"/>
<dbReference type="RefSeq" id="WP_197010530.1">
    <property type="nucleotide sequence ID" value="NZ_BAABES010000008.1"/>
</dbReference>
<accession>A0A931GI76</accession>
<organism evidence="1 2">
    <name type="scientific">Actinomadura viridis</name>
    <dbReference type="NCBI Taxonomy" id="58110"/>
    <lineage>
        <taxon>Bacteria</taxon>
        <taxon>Bacillati</taxon>
        <taxon>Actinomycetota</taxon>
        <taxon>Actinomycetes</taxon>
        <taxon>Streptosporangiales</taxon>
        <taxon>Thermomonosporaceae</taxon>
        <taxon>Actinomadura</taxon>
    </lineage>
</organism>
<comment type="caution">
    <text evidence="1">The sequence shown here is derived from an EMBL/GenBank/DDBJ whole genome shotgun (WGS) entry which is preliminary data.</text>
</comment>
<dbReference type="EMBL" id="JADOUA010000001">
    <property type="protein sequence ID" value="MBG6087707.1"/>
    <property type="molecule type" value="Genomic_DNA"/>
</dbReference>
<protein>
    <submittedName>
        <fullName evidence="1">Uncharacterized protein</fullName>
    </submittedName>
</protein>
<evidence type="ECO:0000313" key="2">
    <source>
        <dbReference type="Proteomes" id="UP000614047"/>
    </source>
</evidence>
<sequence>MPTQQHDVLAELFRFSPRLAADLLVDTGVKLPELVRATDISESCTDLKTSEFASDRAVLLEFDEGRLGVVVEIQRAIDAEKHYSWPLYQATLRARQRCPATLLVIAPDPKVAEWCAEPIDTGHPDYVLRPVVLEPDQVPVMTDPESVAEDPALGILSAMYHSDGRRGEEVLQASWKATVVLAERNRELARRYYDYVGAVISDAARKFLENKMKTETRYYSEFFRNAEAKGKAEGKAEGKVELLLRILEARGIELTDEQRERICGSTDGAWLDELGRRAAVADSAEGLFD</sequence>